<dbReference type="EMBL" id="BAABAS010000005">
    <property type="protein sequence ID" value="GAA4229281.1"/>
    <property type="molecule type" value="Genomic_DNA"/>
</dbReference>
<keyword evidence="1" id="KW-0479">Metal-binding</keyword>
<dbReference type="InterPro" id="IPR010979">
    <property type="entry name" value="Ribosomal_uS13-like_H2TH"/>
</dbReference>
<keyword evidence="3" id="KW-0862">Zinc</keyword>
<evidence type="ECO:0000256" key="2">
    <source>
        <dbReference type="ARBA" id="ARBA00022771"/>
    </source>
</evidence>
<feature type="domain" description="FPG-type" evidence="6">
    <location>
        <begin position="160"/>
        <end position="198"/>
    </location>
</feature>
<evidence type="ECO:0000256" key="5">
    <source>
        <dbReference type="PROSITE-ProRule" id="PRU00391"/>
    </source>
</evidence>
<proteinExistence type="predicted"/>
<dbReference type="SUPFAM" id="SSF46946">
    <property type="entry name" value="S13-like H2TH domain"/>
    <property type="match status" value="1"/>
</dbReference>
<dbReference type="PROSITE" id="PS51066">
    <property type="entry name" value="ZF_FPG_2"/>
    <property type="match status" value="1"/>
</dbReference>
<keyword evidence="2 5" id="KW-0863">Zinc-finger</keyword>
<dbReference type="SMART" id="SM01232">
    <property type="entry name" value="H2TH"/>
    <property type="match status" value="1"/>
</dbReference>
<dbReference type="SUPFAM" id="SSF57716">
    <property type="entry name" value="Glucocorticoid receptor-like (DNA-binding domain)"/>
    <property type="match status" value="1"/>
</dbReference>
<gene>
    <name evidence="7" type="ORF">GCM10022254_21350</name>
</gene>
<dbReference type="PANTHER" id="PTHR42697:SF1">
    <property type="entry name" value="ENDONUCLEASE 8"/>
    <property type="match status" value="1"/>
</dbReference>
<protein>
    <recommendedName>
        <fullName evidence="6">FPG-type domain-containing protein</fullName>
    </recommendedName>
</protein>
<reference evidence="8" key="1">
    <citation type="journal article" date="2019" name="Int. J. Syst. Evol. Microbiol.">
        <title>The Global Catalogue of Microorganisms (GCM) 10K type strain sequencing project: providing services to taxonomists for standard genome sequencing and annotation.</title>
        <authorList>
            <consortium name="The Broad Institute Genomics Platform"/>
            <consortium name="The Broad Institute Genome Sequencing Center for Infectious Disease"/>
            <person name="Wu L."/>
            <person name="Ma J."/>
        </authorList>
    </citation>
    <scope>NUCLEOTIDE SEQUENCE [LARGE SCALE GENOMIC DNA]</scope>
    <source>
        <strain evidence="8">JCM 17440</strain>
    </source>
</reference>
<name>A0ABP8BX69_9ACTN</name>
<evidence type="ECO:0000256" key="1">
    <source>
        <dbReference type="ARBA" id="ARBA00022723"/>
    </source>
</evidence>
<sequence length="201" mass="22212">MRSLRGLCGWSRWKAPLLGTRAERVRLISANAESQAVGYSLGMVDLLRTADEHKAVGHLGPDLLDPDWRPAMVADAVDRLNEQPGRAVGEALLDQTRLAGIGNVYKAEILFLRGVNPWTLVRDVSDLHGLVELSHRLLDLNKNRHGHVTTGDTSRGREHWVYGRAPKPCRRCGTAIKRAPQASNGGQRTTYWCPRCQPAPG</sequence>
<evidence type="ECO:0000256" key="3">
    <source>
        <dbReference type="ARBA" id="ARBA00022833"/>
    </source>
</evidence>
<comment type="catalytic activity">
    <reaction evidence="4">
        <text>2'-deoxyribonucleotide-(2'-deoxyribose 5'-phosphate)-2'-deoxyribonucleotide-DNA = a 3'-end 2'-deoxyribonucleotide-(2,3-dehydro-2,3-deoxyribose 5'-phosphate)-DNA + a 5'-end 5'-phospho-2'-deoxyribonucleoside-DNA + H(+)</text>
        <dbReference type="Rhea" id="RHEA:66592"/>
        <dbReference type="Rhea" id="RHEA-COMP:13180"/>
        <dbReference type="Rhea" id="RHEA-COMP:16897"/>
        <dbReference type="Rhea" id="RHEA-COMP:17067"/>
        <dbReference type="ChEBI" id="CHEBI:15378"/>
        <dbReference type="ChEBI" id="CHEBI:136412"/>
        <dbReference type="ChEBI" id="CHEBI:157695"/>
        <dbReference type="ChEBI" id="CHEBI:167181"/>
        <dbReference type="EC" id="4.2.99.18"/>
    </reaction>
</comment>
<organism evidence="7 8">
    <name type="scientific">Actinomadura meridiana</name>
    <dbReference type="NCBI Taxonomy" id="559626"/>
    <lineage>
        <taxon>Bacteria</taxon>
        <taxon>Bacillati</taxon>
        <taxon>Actinomycetota</taxon>
        <taxon>Actinomycetes</taxon>
        <taxon>Streptosporangiales</taxon>
        <taxon>Thermomonosporaceae</taxon>
        <taxon>Actinomadura</taxon>
    </lineage>
</organism>
<dbReference type="Gene3D" id="1.10.8.50">
    <property type="match status" value="1"/>
</dbReference>
<evidence type="ECO:0000256" key="4">
    <source>
        <dbReference type="ARBA" id="ARBA00044632"/>
    </source>
</evidence>
<dbReference type="Pfam" id="PF06831">
    <property type="entry name" value="H2TH"/>
    <property type="match status" value="1"/>
</dbReference>
<dbReference type="InterPro" id="IPR010663">
    <property type="entry name" value="Znf_FPG/IleRS"/>
</dbReference>
<dbReference type="InterPro" id="IPR000214">
    <property type="entry name" value="Znf_DNA_glyclase/AP_lyase"/>
</dbReference>
<keyword evidence="8" id="KW-1185">Reference proteome</keyword>
<dbReference type="Pfam" id="PF06827">
    <property type="entry name" value="zf-FPG_IleRS"/>
    <property type="match status" value="1"/>
</dbReference>
<dbReference type="PANTHER" id="PTHR42697">
    <property type="entry name" value="ENDONUCLEASE 8"/>
    <property type="match status" value="1"/>
</dbReference>
<evidence type="ECO:0000313" key="7">
    <source>
        <dbReference type="EMBL" id="GAA4229281.1"/>
    </source>
</evidence>
<dbReference type="InterPro" id="IPR015886">
    <property type="entry name" value="H2TH_FPG"/>
</dbReference>
<dbReference type="InterPro" id="IPR015887">
    <property type="entry name" value="DNA_glyclase_Znf_dom_DNA_BS"/>
</dbReference>
<evidence type="ECO:0000313" key="8">
    <source>
        <dbReference type="Proteomes" id="UP001501710"/>
    </source>
</evidence>
<dbReference type="Proteomes" id="UP001501710">
    <property type="component" value="Unassembled WGS sequence"/>
</dbReference>
<comment type="caution">
    <text evidence="7">The sequence shown here is derived from an EMBL/GenBank/DDBJ whole genome shotgun (WGS) entry which is preliminary data.</text>
</comment>
<dbReference type="PROSITE" id="PS01242">
    <property type="entry name" value="ZF_FPG_1"/>
    <property type="match status" value="1"/>
</dbReference>
<evidence type="ECO:0000259" key="6">
    <source>
        <dbReference type="PROSITE" id="PS51066"/>
    </source>
</evidence>
<accession>A0ABP8BX69</accession>